<keyword evidence="3" id="KW-0813">Transport</keyword>
<keyword evidence="4" id="KW-1134">Transmembrane beta strand</keyword>
<dbReference type="Proteomes" id="UP000183287">
    <property type="component" value="Unassembled WGS sequence"/>
</dbReference>
<protein>
    <submittedName>
        <fullName evidence="8">Cobalt-zinc-cadmium resistance protein CzcA</fullName>
    </submittedName>
</protein>
<evidence type="ECO:0000256" key="5">
    <source>
        <dbReference type="ARBA" id="ARBA00022692"/>
    </source>
</evidence>
<proteinExistence type="inferred from homology"/>
<keyword evidence="7" id="KW-0998">Cell outer membrane</keyword>
<comment type="similarity">
    <text evidence="2">Belongs to the outer membrane factor (OMF) (TC 1.B.17) family.</text>
</comment>
<evidence type="ECO:0000313" key="8">
    <source>
        <dbReference type="EMBL" id="SFM18352.1"/>
    </source>
</evidence>
<keyword evidence="6" id="KW-0472">Membrane</keyword>
<dbReference type="EMBL" id="FOUB01000016">
    <property type="protein sequence ID" value="SFM18352.1"/>
    <property type="molecule type" value="Genomic_DNA"/>
</dbReference>
<dbReference type="PANTHER" id="PTHR30026:SF20">
    <property type="entry name" value="OUTER MEMBRANE PROTEIN TOLC"/>
    <property type="match status" value="1"/>
</dbReference>
<evidence type="ECO:0000256" key="4">
    <source>
        <dbReference type="ARBA" id="ARBA00022452"/>
    </source>
</evidence>
<evidence type="ECO:0000256" key="1">
    <source>
        <dbReference type="ARBA" id="ARBA00004442"/>
    </source>
</evidence>
<dbReference type="GO" id="GO:0009279">
    <property type="term" value="C:cell outer membrane"/>
    <property type="evidence" value="ECO:0007669"/>
    <property type="project" value="UniProtKB-SubCell"/>
</dbReference>
<dbReference type="Pfam" id="PF02321">
    <property type="entry name" value="OEP"/>
    <property type="match status" value="1"/>
</dbReference>
<keyword evidence="5" id="KW-0812">Transmembrane</keyword>
<comment type="subcellular location">
    <subcellularLocation>
        <location evidence="1">Cell outer membrane</location>
    </subcellularLocation>
</comment>
<dbReference type="InterPro" id="IPR051906">
    <property type="entry name" value="TolC-like"/>
</dbReference>
<evidence type="ECO:0000256" key="7">
    <source>
        <dbReference type="ARBA" id="ARBA00023237"/>
    </source>
</evidence>
<accession>A0A1I4NS55</accession>
<dbReference type="PANTHER" id="PTHR30026">
    <property type="entry name" value="OUTER MEMBRANE PROTEIN TOLC"/>
    <property type="match status" value="1"/>
</dbReference>
<evidence type="ECO:0000313" key="9">
    <source>
        <dbReference type="Proteomes" id="UP000183287"/>
    </source>
</evidence>
<evidence type="ECO:0000256" key="3">
    <source>
        <dbReference type="ARBA" id="ARBA00022448"/>
    </source>
</evidence>
<dbReference type="RefSeq" id="WP_218152036.1">
    <property type="nucleotide sequence ID" value="NZ_FOUB01000016.1"/>
</dbReference>
<evidence type="ECO:0000256" key="2">
    <source>
        <dbReference type="ARBA" id="ARBA00007613"/>
    </source>
</evidence>
<dbReference type="GO" id="GO:0015562">
    <property type="term" value="F:efflux transmembrane transporter activity"/>
    <property type="evidence" value="ECO:0007669"/>
    <property type="project" value="InterPro"/>
</dbReference>
<gene>
    <name evidence="8" type="ORF">SAMN05421863_101630</name>
</gene>
<organism evidence="8 9">
    <name type="scientific">Nitrosomonas communis</name>
    <dbReference type="NCBI Taxonomy" id="44574"/>
    <lineage>
        <taxon>Bacteria</taxon>
        <taxon>Pseudomonadati</taxon>
        <taxon>Pseudomonadota</taxon>
        <taxon>Betaproteobacteria</taxon>
        <taxon>Nitrosomonadales</taxon>
        <taxon>Nitrosomonadaceae</taxon>
        <taxon>Nitrosomonas</taxon>
    </lineage>
</organism>
<dbReference type="AlphaFoldDB" id="A0A1I4NS55"/>
<sequence>MSKEAFLISLERSNTNAFLTLIVFGGLLGILLVTTPKVKAQSQSIDSFQAITLEQARELAVRNYPKIQAAKLEIESQEALKKTAWDLGMTSIFTGGEEMGNGSNDVYTQIGIEQRQIDVFGIVPKLGLQKERVALAENVLNLSVIEVEREVSRAWAMVYTAKNNYQVYKRLDSVFTDIQRAARIRLEVEATSKLEYLATSNQGNQVQIQKEQAYRDYLSALQRLNLWLVSDTMFTVPDVPPDQLNDPLSFIADSLDNHPMLNVSKQQVNVADAAIKERRSQFLPKLNLHYGKQEIAGQSGFHQFQAGIQIPLIFAPELGRSQAAEIQRSIATQNLQQTKLELNTAYQNIREQYIKWLNSWQYYRDTALPMAKEQQTGAIIAYHEGAIDYVTFLQNVREAIRIEVDSWNAFGNYLDSRYQLEYFLKTSN</sequence>
<dbReference type="GO" id="GO:1990281">
    <property type="term" value="C:efflux pump complex"/>
    <property type="evidence" value="ECO:0007669"/>
    <property type="project" value="TreeGrafter"/>
</dbReference>
<dbReference type="Gene3D" id="1.20.1600.10">
    <property type="entry name" value="Outer membrane efflux proteins (OEP)"/>
    <property type="match status" value="1"/>
</dbReference>
<evidence type="ECO:0000256" key="6">
    <source>
        <dbReference type="ARBA" id="ARBA00023136"/>
    </source>
</evidence>
<name>A0A1I4NS55_9PROT</name>
<keyword evidence="9" id="KW-1185">Reference proteome</keyword>
<dbReference type="InterPro" id="IPR003423">
    <property type="entry name" value="OMP_efflux"/>
</dbReference>
<reference evidence="9" key="1">
    <citation type="submission" date="2016-10" db="EMBL/GenBank/DDBJ databases">
        <authorList>
            <person name="Varghese N."/>
            <person name="Submissions S."/>
        </authorList>
    </citation>
    <scope>NUCLEOTIDE SEQUENCE [LARGE SCALE GENOMIC DNA]</scope>
    <source>
        <strain evidence="9">Nm44</strain>
    </source>
</reference>
<dbReference type="GO" id="GO:0015288">
    <property type="term" value="F:porin activity"/>
    <property type="evidence" value="ECO:0007669"/>
    <property type="project" value="TreeGrafter"/>
</dbReference>
<dbReference type="SUPFAM" id="SSF56954">
    <property type="entry name" value="Outer membrane efflux proteins (OEP)"/>
    <property type="match status" value="1"/>
</dbReference>